<dbReference type="SMART" id="SM00257">
    <property type="entry name" value="LysM"/>
    <property type="match status" value="1"/>
</dbReference>
<organism evidence="3 4">
    <name type="scientific">Micromonospora echinofusca</name>
    <dbReference type="NCBI Taxonomy" id="47858"/>
    <lineage>
        <taxon>Bacteria</taxon>
        <taxon>Bacillati</taxon>
        <taxon>Actinomycetota</taxon>
        <taxon>Actinomycetes</taxon>
        <taxon>Micromonosporales</taxon>
        <taxon>Micromonosporaceae</taxon>
        <taxon>Micromonospora</taxon>
    </lineage>
</organism>
<protein>
    <submittedName>
        <fullName evidence="3">LysM peptidoglycan-binding domain-containing protein</fullName>
    </submittedName>
</protein>
<evidence type="ECO:0000256" key="1">
    <source>
        <dbReference type="SAM" id="MobiDB-lite"/>
    </source>
</evidence>
<dbReference type="InterPro" id="IPR045361">
    <property type="entry name" value="CIS_tube_prot_N"/>
</dbReference>
<accession>A0ABS3VZM5</accession>
<dbReference type="Pfam" id="PF19266">
    <property type="entry name" value="CIS_tube"/>
    <property type="match status" value="1"/>
</dbReference>
<name>A0ABS3VZM5_MICEH</name>
<dbReference type="InterPro" id="IPR018392">
    <property type="entry name" value="LysM"/>
</dbReference>
<gene>
    <name evidence="3" type="ORF">GSF22_28890</name>
</gene>
<keyword evidence="4" id="KW-1185">Reference proteome</keyword>
<evidence type="ECO:0000313" key="3">
    <source>
        <dbReference type="EMBL" id="MBO4209979.1"/>
    </source>
</evidence>
<evidence type="ECO:0000259" key="2">
    <source>
        <dbReference type="PROSITE" id="PS51782"/>
    </source>
</evidence>
<dbReference type="PROSITE" id="PS51782">
    <property type="entry name" value="LYSM"/>
    <property type="match status" value="1"/>
</dbReference>
<dbReference type="Proteomes" id="UP000823521">
    <property type="component" value="Unassembled WGS sequence"/>
</dbReference>
<evidence type="ECO:0000313" key="4">
    <source>
        <dbReference type="Proteomes" id="UP000823521"/>
    </source>
</evidence>
<dbReference type="CDD" id="cd00118">
    <property type="entry name" value="LysM"/>
    <property type="match status" value="1"/>
</dbReference>
<feature type="domain" description="LysM" evidence="2">
    <location>
        <begin position="196"/>
        <end position="243"/>
    </location>
</feature>
<dbReference type="RefSeq" id="WP_208817066.1">
    <property type="nucleotide sequence ID" value="NZ_WVUH01000383.1"/>
</dbReference>
<dbReference type="SUPFAM" id="SSF54106">
    <property type="entry name" value="LysM domain"/>
    <property type="match status" value="1"/>
</dbReference>
<feature type="region of interest" description="Disordered" evidence="1">
    <location>
        <begin position="1"/>
        <end position="50"/>
    </location>
</feature>
<dbReference type="Pfam" id="PF01476">
    <property type="entry name" value="LysM"/>
    <property type="match status" value="1"/>
</dbReference>
<dbReference type="EMBL" id="WVUH01000383">
    <property type="protein sequence ID" value="MBO4209979.1"/>
    <property type="molecule type" value="Genomic_DNA"/>
</dbReference>
<sequence length="258" mass="27260">MSASPVTFSAAGSSGGPQGGAPPQLTHAYLQLHEPPRNGGTASPGPELSRIPFQFNPKELALTKTAKWKRDAQRNAKKSGVPEFTGADPAKLTLEMFFDATDTMDASVVKRVEELFACCVPTEASRQQKKGSPPWVVFHWGGMVGFPAFVASVNAKYTLFTPGGTPIRALCTVTLEEISGEQSGQNPTSGALAARNVHVVVAGDTLHSIAYAAYGRAGLWRVIAEANGIDDPMRLRPGRALLVPAPEELSTLVGAHGQ</sequence>
<dbReference type="Gene3D" id="3.10.350.10">
    <property type="entry name" value="LysM domain"/>
    <property type="match status" value="1"/>
</dbReference>
<proteinExistence type="predicted"/>
<comment type="caution">
    <text evidence="3">The sequence shown here is derived from an EMBL/GenBank/DDBJ whole genome shotgun (WGS) entry which is preliminary data.</text>
</comment>
<reference evidence="3 4" key="1">
    <citation type="submission" date="2019-12" db="EMBL/GenBank/DDBJ databases">
        <title>Whole genome sequencing of endophytic Actinobacterium Micromonospora sp. MPMI6T.</title>
        <authorList>
            <person name="Evv R."/>
            <person name="Podile A.R."/>
        </authorList>
    </citation>
    <scope>NUCLEOTIDE SEQUENCE [LARGE SCALE GENOMIC DNA]</scope>
    <source>
        <strain evidence="3 4">MPMI6</strain>
    </source>
</reference>
<dbReference type="InterPro" id="IPR036779">
    <property type="entry name" value="LysM_dom_sf"/>
</dbReference>